<reference evidence="1 2" key="1">
    <citation type="submission" date="2024-06" db="EMBL/GenBank/DDBJ databases">
        <title>Complete genome of Phlyctema vagabunda strain 19-DSS-EL-015.</title>
        <authorList>
            <person name="Fiorenzani C."/>
        </authorList>
    </citation>
    <scope>NUCLEOTIDE SEQUENCE [LARGE SCALE GENOMIC DNA]</scope>
    <source>
        <strain evidence="1 2">19-DSS-EL-015</strain>
    </source>
</reference>
<dbReference type="Proteomes" id="UP001629113">
    <property type="component" value="Unassembled WGS sequence"/>
</dbReference>
<evidence type="ECO:0000313" key="1">
    <source>
        <dbReference type="EMBL" id="KAL3423345.1"/>
    </source>
</evidence>
<evidence type="ECO:0008006" key="3">
    <source>
        <dbReference type="Google" id="ProtNLM"/>
    </source>
</evidence>
<protein>
    <recommendedName>
        <fullName evidence="3">Ycf15</fullName>
    </recommendedName>
</protein>
<dbReference type="EMBL" id="JBFCZG010000004">
    <property type="protein sequence ID" value="KAL3423345.1"/>
    <property type="molecule type" value="Genomic_DNA"/>
</dbReference>
<name>A0ABR4PJ29_9HELO</name>
<organism evidence="1 2">
    <name type="scientific">Phlyctema vagabunda</name>
    <dbReference type="NCBI Taxonomy" id="108571"/>
    <lineage>
        <taxon>Eukaryota</taxon>
        <taxon>Fungi</taxon>
        <taxon>Dikarya</taxon>
        <taxon>Ascomycota</taxon>
        <taxon>Pezizomycotina</taxon>
        <taxon>Leotiomycetes</taxon>
        <taxon>Helotiales</taxon>
        <taxon>Dermateaceae</taxon>
        <taxon>Phlyctema</taxon>
    </lineage>
</organism>
<comment type="caution">
    <text evidence="1">The sequence shown here is derived from an EMBL/GenBank/DDBJ whole genome shotgun (WGS) entry which is preliminary data.</text>
</comment>
<keyword evidence="2" id="KW-1185">Reference proteome</keyword>
<gene>
    <name evidence="1" type="ORF">PVAG01_05092</name>
</gene>
<proteinExistence type="predicted"/>
<evidence type="ECO:0000313" key="2">
    <source>
        <dbReference type="Proteomes" id="UP001629113"/>
    </source>
</evidence>
<sequence>MGSTLGQRVDRYAVMSTRKEPPSDFIMLSQLSIHLLSSSYLLLSL</sequence>
<accession>A0ABR4PJ29</accession>